<reference evidence="2 3" key="1">
    <citation type="submission" date="2021-03" db="EMBL/GenBank/DDBJ databases">
        <title>Genomic Encyclopedia of Type Strains, Phase IV (KMG-IV): sequencing the most valuable type-strain genomes for metagenomic binning, comparative biology and taxonomic classification.</title>
        <authorList>
            <person name="Goeker M."/>
        </authorList>
    </citation>
    <scope>NUCLEOTIDE SEQUENCE [LARGE SCALE GENOMIC DNA]</scope>
    <source>
        <strain evidence="2 3">DSM 24950</strain>
    </source>
</reference>
<name>A0ABS4HRD9_9BACL</name>
<evidence type="ECO:0000256" key="1">
    <source>
        <dbReference type="SAM" id="Phobius"/>
    </source>
</evidence>
<dbReference type="Proteomes" id="UP001519344">
    <property type="component" value="Unassembled WGS sequence"/>
</dbReference>
<protein>
    <submittedName>
        <fullName evidence="2">Uncharacterized protein</fullName>
    </submittedName>
</protein>
<keyword evidence="1" id="KW-0812">Transmembrane</keyword>
<sequence length="42" mass="4729">MKLKDLAAELGLGFLYLNILFIRLKMTKAFLGFLTPHSGKAF</sequence>
<organism evidence="2 3">
    <name type="scientific">Paenibacillus aceris</name>
    <dbReference type="NCBI Taxonomy" id="869555"/>
    <lineage>
        <taxon>Bacteria</taxon>
        <taxon>Bacillati</taxon>
        <taxon>Bacillota</taxon>
        <taxon>Bacilli</taxon>
        <taxon>Bacillales</taxon>
        <taxon>Paenibacillaceae</taxon>
        <taxon>Paenibacillus</taxon>
    </lineage>
</organism>
<gene>
    <name evidence="2" type="ORF">J2Z65_000374</name>
</gene>
<dbReference type="EMBL" id="JAGGKV010000001">
    <property type="protein sequence ID" value="MBP1961180.1"/>
    <property type="molecule type" value="Genomic_DNA"/>
</dbReference>
<proteinExistence type="predicted"/>
<evidence type="ECO:0000313" key="2">
    <source>
        <dbReference type="EMBL" id="MBP1961180.1"/>
    </source>
</evidence>
<feature type="transmembrane region" description="Helical" evidence="1">
    <location>
        <begin position="6"/>
        <end position="24"/>
    </location>
</feature>
<comment type="caution">
    <text evidence="2">The sequence shown here is derived from an EMBL/GenBank/DDBJ whole genome shotgun (WGS) entry which is preliminary data.</text>
</comment>
<keyword evidence="1" id="KW-0472">Membrane</keyword>
<accession>A0ABS4HRD9</accession>
<keyword evidence="1" id="KW-1133">Transmembrane helix</keyword>
<keyword evidence="3" id="KW-1185">Reference proteome</keyword>
<evidence type="ECO:0000313" key="3">
    <source>
        <dbReference type="Proteomes" id="UP001519344"/>
    </source>
</evidence>